<gene>
    <name evidence="3" type="ORF">HGK34_01955</name>
</gene>
<dbReference type="RefSeq" id="WP_201844839.1">
    <property type="nucleotide sequence ID" value="NZ_JABBYC010000001.1"/>
</dbReference>
<comment type="caution">
    <text evidence="3">The sequence shown here is derived from an EMBL/GenBank/DDBJ whole genome shotgun (WGS) entry which is preliminary data.</text>
</comment>
<evidence type="ECO:0000259" key="2">
    <source>
        <dbReference type="SMART" id="SM00900"/>
    </source>
</evidence>
<feature type="compositionally biased region" description="Gly residues" evidence="1">
    <location>
        <begin position="95"/>
        <end position="107"/>
    </location>
</feature>
<dbReference type="InterPro" id="IPR007329">
    <property type="entry name" value="FMN-bd"/>
</dbReference>
<feature type="region of interest" description="Disordered" evidence="1">
    <location>
        <begin position="39"/>
        <end position="121"/>
    </location>
</feature>
<dbReference type="Pfam" id="PF04205">
    <property type="entry name" value="FMN_bind"/>
    <property type="match status" value="1"/>
</dbReference>
<evidence type="ECO:0000256" key="1">
    <source>
        <dbReference type="SAM" id="MobiDB-lite"/>
    </source>
</evidence>
<accession>A0ABS1LFP3</accession>
<protein>
    <submittedName>
        <fullName evidence="3">FMN-binding protein</fullName>
    </submittedName>
</protein>
<keyword evidence="4" id="KW-1185">Reference proteome</keyword>
<sequence>MTVRWRGTIVYAGSLAVIGAATFARYGDVAVLGVPTAEGAQTQVSASPSSSPSVPGKKSGGPATAKPDDGDGSARSGDGAGGSGTQDAEGTQDTGTGGAAEQGGGSTTTGAGSDPEPAEPQDVTVTGAVATNKEGTFQVAVTFSGDTIVDVITVQAGHDSARSQQINEDAVPILRSEALQAQSANIDTVSGATYTSEGYRESLQSAIDQHG</sequence>
<proteinExistence type="predicted"/>
<dbReference type="Gene3D" id="3.90.1010.20">
    <property type="match status" value="1"/>
</dbReference>
<dbReference type="EMBL" id="JABBYC010000001">
    <property type="protein sequence ID" value="MBL0885057.1"/>
    <property type="molecule type" value="Genomic_DNA"/>
</dbReference>
<feature type="domain" description="FMN-binding" evidence="2">
    <location>
        <begin position="132"/>
        <end position="210"/>
    </location>
</feature>
<evidence type="ECO:0000313" key="3">
    <source>
        <dbReference type="EMBL" id="MBL0885057.1"/>
    </source>
</evidence>
<feature type="compositionally biased region" description="Low complexity" evidence="1">
    <location>
        <begin position="44"/>
        <end position="63"/>
    </location>
</feature>
<organism evidence="3 4">
    <name type="scientific">Myceligenerans indicum</name>
    <dbReference type="NCBI Taxonomy" id="2593663"/>
    <lineage>
        <taxon>Bacteria</taxon>
        <taxon>Bacillati</taxon>
        <taxon>Actinomycetota</taxon>
        <taxon>Actinomycetes</taxon>
        <taxon>Micrococcales</taxon>
        <taxon>Promicromonosporaceae</taxon>
        <taxon>Myceligenerans</taxon>
    </lineage>
</organism>
<dbReference type="Proteomes" id="UP000675409">
    <property type="component" value="Unassembled WGS sequence"/>
</dbReference>
<name>A0ABS1LFP3_9MICO</name>
<feature type="compositionally biased region" description="Low complexity" evidence="1">
    <location>
        <begin position="85"/>
        <end position="94"/>
    </location>
</feature>
<reference evidence="3 4" key="1">
    <citation type="journal article" date="2021" name="Arch. Microbiol.">
        <title>Myceligenerans indicum sp. nov., an actinobacterium isolated from mangrove sediment of Sundarbans, India.</title>
        <authorList>
            <person name="Asha K."/>
            <person name="Bhadury P."/>
        </authorList>
    </citation>
    <scope>NUCLEOTIDE SEQUENCE [LARGE SCALE GENOMIC DNA]</scope>
    <source>
        <strain evidence="3 4">I2</strain>
    </source>
</reference>
<evidence type="ECO:0000313" key="4">
    <source>
        <dbReference type="Proteomes" id="UP000675409"/>
    </source>
</evidence>
<dbReference type="SMART" id="SM00900">
    <property type="entry name" value="FMN_bind"/>
    <property type="match status" value="1"/>
</dbReference>